<dbReference type="RefSeq" id="WP_212690166.1">
    <property type="nucleotide sequence ID" value="NZ_CP058561.1"/>
</dbReference>
<dbReference type="EMBL" id="CP058561">
    <property type="protein sequence ID" value="QUH29922.1"/>
    <property type="molecule type" value="Genomic_DNA"/>
</dbReference>
<gene>
    <name evidence="1" type="ORF">HYG85_13790</name>
</gene>
<protein>
    <submittedName>
        <fullName evidence="1">Uncharacterized protein</fullName>
    </submittedName>
</protein>
<proteinExistence type="predicted"/>
<dbReference type="SUPFAM" id="SSF158430">
    <property type="entry name" value="Bacillus cereus metalloprotein-like"/>
    <property type="match status" value="1"/>
</dbReference>
<evidence type="ECO:0000313" key="1">
    <source>
        <dbReference type="EMBL" id="QUH29922.1"/>
    </source>
</evidence>
<name>A0A8J8MBM2_9FIRM</name>
<evidence type="ECO:0000313" key="2">
    <source>
        <dbReference type="Proteomes" id="UP000677305"/>
    </source>
</evidence>
<dbReference type="AlphaFoldDB" id="A0A8J8MBM2"/>
<organism evidence="1 2">
    <name type="scientific">Vallitalea guaymasensis</name>
    <dbReference type="NCBI Taxonomy" id="1185412"/>
    <lineage>
        <taxon>Bacteria</taxon>
        <taxon>Bacillati</taxon>
        <taxon>Bacillota</taxon>
        <taxon>Clostridia</taxon>
        <taxon>Lachnospirales</taxon>
        <taxon>Vallitaleaceae</taxon>
        <taxon>Vallitalea</taxon>
    </lineage>
</organism>
<reference evidence="1 2" key="1">
    <citation type="submission" date="2020-07" db="EMBL/GenBank/DDBJ databases">
        <title>Vallitalea guaymasensis genome.</title>
        <authorList>
            <person name="Postec A."/>
        </authorList>
    </citation>
    <scope>NUCLEOTIDE SEQUENCE [LARGE SCALE GENOMIC DNA]</scope>
    <source>
        <strain evidence="1 2">Ra1766G1</strain>
    </source>
</reference>
<dbReference type="Gene3D" id="1.20.1260.120">
    <property type="entry name" value="Protein of unknown function DUF2935"/>
    <property type="match status" value="1"/>
</dbReference>
<keyword evidence="2" id="KW-1185">Reference proteome</keyword>
<sequence>MDMFDCGIYSFVNAITIETIRYWSKNSYQHIDVLLNSATPNKGILFDSFNNDLKRLYKTFQNIYNELDDVKRDTNVYFMVKRFLIANDHFIILLQRLKFEGFNGFPILYQVTYHILYEQMYVKEIFRPLMCTGDVYPDNVIINSNFRRMALGTNPLQCIYGQIYFWSIIGAEHPSIIMNISPNEMEQLPKKIINEFNDIANRFNKINYKLSCIYSKLNMMNLGIILKDFCNVNEDFLVLLDRFKDSVENLPANIKNNLPKLFFAILEHIIKEHEYAKLLTEKIMESQYSRNN</sequence>
<dbReference type="KEGG" id="vgu:HYG85_13790"/>
<accession>A0A8J8MBM2</accession>
<dbReference type="Proteomes" id="UP000677305">
    <property type="component" value="Chromosome"/>
</dbReference>